<dbReference type="Proteomes" id="UP000201613">
    <property type="component" value="Unassembled WGS sequence"/>
</dbReference>
<dbReference type="EC" id="1.-.-.-" evidence="5"/>
<accession>A0A238LJD8</accession>
<dbReference type="InterPro" id="IPR055170">
    <property type="entry name" value="GFO_IDH_MocA-like_dom"/>
</dbReference>
<name>A0A238LJD8_9RHOB</name>
<feature type="domain" description="GFO/IDH/MocA-like oxidoreductase" evidence="4">
    <location>
        <begin position="131"/>
        <end position="243"/>
    </location>
</feature>
<dbReference type="GO" id="GO:0016491">
    <property type="term" value="F:oxidoreductase activity"/>
    <property type="evidence" value="ECO:0007669"/>
    <property type="project" value="UniProtKB-KW"/>
</dbReference>
<dbReference type="Gene3D" id="3.40.50.720">
    <property type="entry name" value="NAD(P)-binding Rossmann-like Domain"/>
    <property type="match status" value="1"/>
</dbReference>
<dbReference type="InterPro" id="IPR051317">
    <property type="entry name" value="Gfo/Idh/MocA_oxidoreduct"/>
</dbReference>
<proteinExistence type="inferred from homology"/>
<evidence type="ECO:0000313" key="6">
    <source>
        <dbReference type="Proteomes" id="UP000201613"/>
    </source>
</evidence>
<dbReference type="InterPro" id="IPR036291">
    <property type="entry name" value="NAD(P)-bd_dom_sf"/>
</dbReference>
<protein>
    <submittedName>
        <fullName evidence="5">Putative oxidoreductase YvaA</fullName>
        <ecNumber evidence="5">1.-.-.-</ecNumber>
    </submittedName>
</protein>
<keyword evidence="6" id="KW-1185">Reference proteome</keyword>
<dbReference type="SUPFAM" id="SSF51735">
    <property type="entry name" value="NAD(P)-binding Rossmann-fold domains"/>
    <property type="match status" value="1"/>
</dbReference>
<dbReference type="GO" id="GO:0000166">
    <property type="term" value="F:nucleotide binding"/>
    <property type="evidence" value="ECO:0007669"/>
    <property type="project" value="InterPro"/>
</dbReference>
<organism evidence="5 6">
    <name type="scientific">Flavimaricola marinus</name>
    <dbReference type="NCBI Taxonomy" id="1819565"/>
    <lineage>
        <taxon>Bacteria</taxon>
        <taxon>Pseudomonadati</taxon>
        <taxon>Pseudomonadota</taxon>
        <taxon>Alphaproteobacteria</taxon>
        <taxon>Rhodobacterales</taxon>
        <taxon>Paracoccaceae</taxon>
        <taxon>Flavimaricola</taxon>
    </lineage>
</organism>
<dbReference type="OrthoDB" id="9815825at2"/>
<evidence type="ECO:0000313" key="5">
    <source>
        <dbReference type="EMBL" id="SMY09722.1"/>
    </source>
</evidence>
<dbReference type="RefSeq" id="WP_093993905.1">
    <property type="nucleotide sequence ID" value="NZ_FXZK01000012.1"/>
</dbReference>
<comment type="similarity">
    <text evidence="1">Belongs to the Gfo/Idh/MocA family.</text>
</comment>
<dbReference type="SUPFAM" id="SSF55347">
    <property type="entry name" value="Glyceraldehyde-3-phosphate dehydrogenase-like, C-terminal domain"/>
    <property type="match status" value="1"/>
</dbReference>
<gene>
    <name evidence="5" type="primary">yvaA</name>
    <name evidence="5" type="ORF">LOM8899_03894</name>
</gene>
<reference evidence="6" key="1">
    <citation type="submission" date="2017-05" db="EMBL/GenBank/DDBJ databases">
        <authorList>
            <person name="Rodrigo-Torres L."/>
            <person name="Arahal R. D."/>
            <person name="Lucena T."/>
        </authorList>
    </citation>
    <scope>NUCLEOTIDE SEQUENCE [LARGE SCALE GENOMIC DNA]</scope>
    <source>
        <strain evidence="6">CECT 8899</strain>
    </source>
</reference>
<dbReference type="Pfam" id="PF01408">
    <property type="entry name" value="GFO_IDH_MocA"/>
    <property type="match status" value="1"/>
</dbReference>
<dbReference type="InterPro" id="IPR000683">
    <property type="entry name" value="Gfo/Idh/MocA-like_OxRdtase_N"/>
</dbReference>
<dbReference type="Pfam" id="PF22725">
    <property type="entry name" value="GFO_IDH_MocA_C3"/>
    <property type="match status" value="1"/>
</dbReference>
<evidence type="ECO:0000256" key="1">
    <source>
        <dbReference type="ARBA" id="ARBA00010928"/>
    </source>
</evidence>
<dbReference type="AlphaFoldDB" id="A0A238LJD8"/>
<dbReference type="Gene3D" id="3.30.360.10">
    <property type="entry name" value="Dihydrodipicolinate Reductase, domain 2"/>
    <property type="match status" value="1"/>
</dbReference>
<dbReference type="EMBL" id="FXZK01000012">
    <property type="protein sequence ID" value="SMY09722.1"/>
    <property type="molecule type" value="Genomic_DNA"/>
</dbReference>
<dbReference type="PANTHER" id="PTHR43708:SF5">
    <property type="entry name" value="CONSERVED EXPRESSED OXIDOREDUCTASE (EUROFUNG)-RELATED"/>
    <property type="match status" value="1"/>
</dbReference>
<evidence type="ECO:0000259" key="3">
    <source>
        <dbReference type="Pfam" id="PF01408"/>
    </source>
</evidence>
<dbReference type="PANTHER" id="PTHR43708">
    <property type="entry name" value="CONSERVED EXPRESSED OXIDOREDUCTASE (EUROFUNG)"/>
    <property type="match status" value="1"/>
</dbReference>
<keyword evidence="2 5" id="KW-0560">Oxidoreductase</keyword>
<evidence type="ECO:0000259" key="4">
    <source>
        <dbReference type="Pfam" id="PF22725"/>
    </source>
</evidence>
<feature type="domain" description="Gfo/Idh/MocA-like oxidoreductase N-terminal" evidence="3">
    <location>
        <begin position="2"/>
        <end position="119"/>
    </location>
</feature>
<sequence>MKLGLVGYGFGGRIFHAPFIQAADGVEIGGVVARSADKIAQIAFDLPGVPVFASLSDLIADGSFDVVTITTPPATHTPLTLEAIEAGLHVVCDKPFAMNLRDAAQMADAAVKKGVLLNVFQNRRRDTDLVTLASLIDAGELGDIQRVHNRMDFDQIETLERGPDGGLLRDLGSHLVDQMIWLLGPVEFVDAQVNHLNFAEGRTDVDFVIHLRHVSGAHSYISATKANYLNAREIRVYGTKGAYVVNGTDVQAREAIDGKRPATSDNWGEEPQSAWGTLYGESGPRRIPSLRSDYSDYYTEFAKAIRDGTDGPVPARQSLRTVEVLDAARIAAASGQIVQLDSKLQQTDTPVDWRLL</sequence>
<evidence type="ECO:0000256" key="2">
    <source>
        <dbReference type="ARBA" id="ARBA00023002"/>
    </source>
</evidence>